<proteinExistence type="predicted"/>
<evidence type="ECO:0000313" key="1">
    <source>
        <dbReference type="Proteomes" id="UP000887569"/>
    </source>
</evidence>
<protein>
    <submittedName>
        <fullName evidence="2">Uncharacterized protein</fullName>
    </submittedName>
</protein>
<dbReference type="AlphaFoldDB" id="A0A915AXC9"/>
<accession>A0A915AXC9</accession>
<evidence type="ECO:0000313" key="2">
    <source>
        <dbReference type="WBParaSite" id="PgR016_g062_t01"/>
    </source>
</evidence>
<sequence length="141" mass="16233">MHQERESAMLEGVVDNVNVFISKNTRLMVVGQGLQYTVLCIRIHHFQIFSVMASKAVKRGMDICNDYHGLHVLRTSHVNEWPNACEVIWWGKLSMQISVLELATDGAVKMCFLRSMNQSMCIMRFTLAYTIEINMCQDFLN</sequence>
<dbReference type="WBParaSite" id="PgR016_g062_t01">
    <property type="protein sequence ID" value="PgR016_g062_t01"/>
    <property type="gene ID" value="PgR016_g062"/>
</dbReference>
<name>A0A915AXC9_PARUN</name>
<dbReference type="Proteomes" id="UP000887569">
    <property type="component" value="Unplaced"/>
</dbReference>
<organism evidence="1 2">
    <name type="scientific">Parascaris univalens</name>
    <name type="common">Nematode worm</name>
    <dbReference type="NCBI Taxonomy" id="6257"/>
    <lineage>
        <taxon>Eukaryota</taxon>
        <taxon>Metazoa</taxon>
        <taxon>Ecdysozoa</taxon>
        <taxon>Nematoda</taxon>
        <taxon>Chromadorea</taxon>
        <taxon>Rhabditida</taxon>
        <taxon>Spirurina</taxon>
        <taxon>Ascaridomorpha</taxon>
        <taxon>Ascaridoidea</taxon>
        <taxon>Ascarididae</taxon>
        <taxon>Parascaris</taxon>
    </lineage>
</organism>
<keyword evidence="1" id="KW-1185">Reference proteome</keyword>
<reference evidence="2" key="1">
    <citation type="submission" date="2022-11" db="UniProtKB">
        <authorList>
            <consortium name="WormBaseParasite"/>
        </authorList>
    </citation>
    <scope>IDENTIFICATION</scope>
</reference>